<keyword evidence="2" id="KW-1185">Reference proteome</keyword>
<organism evidence="1 2">
    <name type="scientific">Pneumocystis carinii (strain B80)</name>
    <name type="common">Rat pneumocystis pneumonia agent</name>
    <name type="synonym">Pneumocystis carinii f. sp. carinii</name>
    <dbReference type="NCBI Taxonomy" id="1408658"/>
    <lineage>
        <taxon>Eukaryota</taxon>
        <taxon>Fungi</taxon>
        <taxon>Dikarya</taxon>
        <taxon>Ascomycota</taxon>
        <taxon>Taphrinomycotina</taxon>
        <taxon>Pneumocystomycetes</taxon>
        <taxon>Pneumocystaceae</taxon>
        <taxon>Pneumocystis</taxon>
    </lineage>
</organism>
<comment type="caution">
    <text evidence="1">The sequence shown here is derived from an EMBL/GenBank/DDBJ whole genome shotgun (WGS) entry which is preliminary data.</text>
</comment>
<gene>
    <name evidence="1" type="ORF">T552_01344</name>
</gene>
<name>A0A0W4ZLZ1_PNEC8</name>
<sequence length="75" mass="8964">MDLDENAKDPYFPLKILSRLSESIHVFLERRKELWKKNRNIVKIGIEMEHDLLPVESGKKKMKEHTDLSKDFIKN</sequence>
<accession>A0A0W4ZLZ1</accession>
<dbReference type="RefSeq" id="XP_018226584.1">
    <property type="nucleotide sequence ID" value="XM_018369931.1"/>
</dbReference>
<evidence type="ECO:0000313" key="1">
    <source>
        <dbReference type="EMBL" id="KTW29391.1"/>
    </source>
</evidence>
<dbReference type="OrthoDB" id="5333255at2759"/>
<dbReference type="GeneID" id="28936133"/>
<dbReference type="VEuPathDB" id="FungiDB:T552_01344"/>
<dbReference type="EMBL" id="LFVZ01000005">
    <property type="protein sequence ID" value="KTW29391.1"/>
    <property type="molecule type" value="Genomic_DNA"/>
</dbReference>
<evidence type="ECO:0000313" key="2">
    <source>
        <dbReference type="Proteomes" id="UP000054454"/>
    </source>
</evidence>
<proteinExistence type="predicted"/>
<dbReference type="AlphaFoldDB" id="A0A0W4ZLZ1"/>
<protein>
    <submittedName>
        <fullName evidence="1">Uncharacterized protein</fullName>
    </submittedName>
</protein>
<dbReference type="Proteomes" id="UP000054454">
    <property type="component" value="Unassembled WGS sequence"/>
</dbReference>
<reference evidence="2" key="1">
    <citation type="journal article" date="2016" name="Nat. Commun.">
        <title>Genome analysis of three Pneumocystis species reveals adaptation mechanisms to life exclusively in mammalian hosts.</title>
        <authorList>
            <person name="Ma L."/>
            <person name="Chen Z."/>
            <person name="Huang D.W."/>
            <person name="Kutty G."/>
            <person name="Ishihara M."/>
            <person name="Wang H."/>
            <person name="Abouelleil A."/>
            <person name="Bishop L."/>
            <person name="Davey E."/>
            <person name="Deng R."/>
            <person name="Deng X."/>
            <person name="Fan L."/>
            <person name="Fantoni G."/>
            <person name="Fitzgerald M."/>
            <person name="Gogineni E."/>
            <person name="Goldberg J.M."/>
            <person name="Handley G."/>
            <person name="Hu X."/>
            <person name="Huber C."/>
            <person name="Jiao X."/>
            <person name="Jones K."/>
            <person name="Levin J.Z."/>
            <person name="Liu Y."/>
            <person name="Macdonald P."/>
            <person name="Melnikov A."/>
            <person name="Raley C."/>
            <person name="Sassi M."/>
            <person name="Sherman B.T."/>
            <person name="Song X."/>
            <person name="Sykes S."/>
            <person name="Tran B."/>
            <person name="Walsh L."/>
            <person name="Xia Y."/>
            <person name="Yang J."/>
            <person name="Young S."/>
            <person name="Zeng Q."/>
            <person name="Zheng X."/>
            <person name="Stephens R."/>
            <person name="Nusbaum C."/>
            <person name="Birren B.W."/>
            <person name="Azadi P."/>
            <person name="Lempicki R.A."/>
            <person name="Cuomo C.A."/>
            <person name="Kovacs J.A."/>
        </authorList>
    </citation>
    <scope>NUCLEOTIDE SEQUENCE [LARGE SCALE GENOMIC DNA]</scope>
    <source>
        <strain evidence="2">B80</strain>
    </source>
</reference>